<feature type="transmembrane region" description="Helical" evidence="1">
    <location>
        <begin position="39"/>
        <end position="62"/>
    </location>
</feature>
<dbReference type="HOGENOM" id="CLU_172331_1_0_9"/>
<dbReference type="STRING" id="272562.CA_C2492"/>
<feature type="transmembrane region" description="Helical" evidence="1">
    <location>
        <begin position="69"/>
        <end position="90"/>
    </location>
</feature>
<evidence type="ECO:0000256" key="1">
    <source>
        <dbReference type="SAM" id="Phobius"/>
    </source>
</evidence>
<proteinExistence type="predicted"/>
<keyword evidence="3" id="KW-1185">Reference proteome</keyword>
<evidence type="ECO:0000313" key="2">
    <source>
        <dbReference type="EMBL" id="AAK80446.1"/>
    </source>
</evidence>
<dbReference type="AlphaFoldDB" id="Q97G77"/>
<name>Q97G77_CLOAB</name>
<dbReference type="PIR" id="C97207">
    <property type="entry name" value="C97207"/>
</dbReference>
<sequence length="96" mass="10526">MVLRKLKKVLGKLSLIIAVLSIILILNVFLKFIPFFNLGGIPLLIPVYVSPIGVILSAVSIIKNKNIPGICGLIINSILVIFQLVFIIIAPRMVLH</sequence>
<dbReference type="EMBL" id="AE001437">
    <property type="protein sequence ID" value="AAK80446.1"/>
    <property type="molecule type" value="Genomic_DNA"/>
</dbReference>
<protein>
    <submittedName>
        <fullName evidence="2">Predicted membrane, YNAG B.subtilis ortholog</fullName>
    </submittedName>
</protein>
<accession>Q97G77</accession>
<organism evidence="2 3">
    <name type="scientific">Clostridium acetobutylicum (strain ATCC 824 / DSM 792 / JCM 1419 / IAM 19013 / LMG 5710 / NBRC 13948 / NRRL B-527 / VKM B-1787 / 2291 / W)</name>
    <dbReference type="NCBI Taxonomy" id="272562"/>
    <lineage>
        <taxon>Bacteria</taxon>
        <taxon>Bacillati</taxon>
        <taxon>Bacillota</taxon>
        <taxon>Clostridia</taxon>
        <taxon>Eubacteriales</taxon>
        <taxon>Clostridiaceae</taxon>
        <taxon>Clostridium</taxon>
    </lineage>
</organism>
<dbReference type="RefSeq" id="WP_010965787.1">
    <property type="nucleotide sequence ID" value="NC_003030.1"/>
</dbReference>
<gene>
    <name evidence="2" type="ordered locus">CA_C2492</name>
</gene>
<dbReference type="GeneID" id="44998969"/>
<keyword evidence="1" id="KW-0472">Membrane</keyword>
<dbReference type="KEGG" id="cac:CA_C2492"/>
<reference evidence="2 3" key="1">
    <citation type="journal article" date="2001" name="J. Bacteriol.">
        <title>Genome sequence and comparative analysis of the solvent-producing bacterium Clostridium acetobutylicum.</title>
        <authorList>
            <person name="Nolling J."/>
            <person name="Breton G."/>
            <person name="Omelchenko M.V."/>
            <person name="Makarova K.S."/>
            <person name="Zeng Q."/>
            <person name="Gibson R."/>
            <person name="Lee H.M."/>
            <person name="Dubois J."/>
            <person name="Qiu D."/>
            <person name="Hitti J."/>
            <person name="Wolf Y.I."/>
            <person name="Tatusov R.L."/>
            <person name="Sabathe F."/>
            <person name="Doucette-Stamm L."/>
            <person name="Soucaille P."/>
            <person name="Daly M.J."/>
            <person name="Bennett G.N."/>
            <person name="Koonin E.V."/>
            <person name="Smith D.R."/>
        </authorList>
    </citation>
    <scope>NUCLEOTIDE SEQUENCE [LARGE SCALE GENOMIC DNA]</scope>
    <source>
        <strain evidence="3">ATCC 824 / DSM 792 / JCM 1419 / LMG 5710 / VKM B-1787</strain>
    </source>
</reference>
<feature type="transmembrane region" description="Helical" evidence="1">
    <location>
        <begin position="12"/>
        <end position="33"/>
    </location>
</feature>
<keyword evidence="1" id="KW-0812">Transmembrane</keyword>
<dbReference type="PATRIC" id="fig|272562.8.peg.2687"/>
<dbReference type="Proteomes" id="UP000000814">
    <property type="component" value="Chromosome"/>
</dbReference>
<keyword evidence="1" id="KW-1133">Transmembrane helix</keyword>
<evidence type="ECO:0000313" key="3">
    <source>
        <dbReference type="Proteomes" id="UP000000814"/>
    </source>
</evidence>